<feature type="non-terminal residue" evidence="2">
    <location>
        <position position="187"/>
    </location>
</feature>
<sequence>MSPGYIPVIMPTAVPEVTEVPIPVANSQMITEEIAGVSGMSYNFDNSTESDDSLHLCIDEDVDERSTENKLIVQTPGSLKMKIRVCATSNALDNEMGSRKSKRVRKPKLNIDDINWMPNEGHSGPLSTQCDRPRRDNVKRFSFEKVTEMSTSKRSAADDNDPDFVLRPKKKRTTKPKTSRKATTVSA</sequence>
<feature type="compositionally biased region" description="Basic residues" evidence="1">
    <location>
        <begin position="167"/>
        <end position="180"/>
    </location>
</feature>
<evidence type="ECO:0000256" key="1">
    <source>
        <dbReference type="SAM" id="MobiDB-lite"/>
    </source>
</evidence>
<accession>A0A1B6GC30</accession>
<protein>
    <submittedName>
        <fullName evidence="2">Uncharacterized protein</fullName>
    </submittedName>
</protein>
<feature type="compositionally biased region" description="Basic and acidic residues" evidence="1">
    <location>
        <begin position="131"/>
        <end position="147"/>
    </location>
</feature>
<reference evidence="2" key="1">
    <citation type="submission" date="2015-11" db="EMBL/GenBank/DDBJ databases">
        <title>De novo transcriptome assembly of four potential Pierce s Disease insect vectors from Arizona vineyards.</title>
        <authorList>
            <person name="Tassone E.E."/>
        </authorList>
    </citation>
    <scope>NUCLEOTIDE SEQUENCE</scope>
</reference>
<dbReference type="AlphaFoldDB" id="A0A1B6GC30"/>
<feature type="region of interest" description="Disordered" evidence="1">
    <location>
        <begin position="113"/>
        <end position="187"/>
    </location>
</feature>
<name>A0A1B6GC30_9HEMI</name>
<dbReference type="EMBL" id="GECZ01009789">
    <property type="protein sequence ID" value="JAS59980.1"/>
    <property type="molecule type" value="Transcribed_RNA"/>
</dbReference>
<gene>
    <name evidence="2" type="ORF">g.7461</name>
</gene>
<proteinExistence type="predicted"/>
<organism evidence="2">
    <name type="scientific">Cuerna arida</name>
    <dbReference type="NCBI Taxonomy" id="1464854"/>
    <lineage>
        <taxon>Eukaryota</taxon>
        <taxon>Metazoa</taxon>
        <taxon>Ecdysozoa</taxon>
        <taxon>Arthropoda</taxon>
        <taxon>Hexapoda</taxon>
        <taxon>Insecta</taxon>
        <taxon>Pterygota</taxon>
        <taxon>Neoptera</taxon>
        <taxon>Paraneoptera</taxon>
        <taxon>Hemiptera</taxon>
        <taxon>Auchenorrhyncha</taxon>
        <taxon>Membracoidea</taxon>
        <taxon>Cicadellidae</taxon>
        <taxon>Cicadellinae</taxon>
        <taxon>Proconiini</taxon>
        <taxon>Cuerna</taxon>
    </lineage>
</organism>
<evidence type="ECO:0000313" key="2">
    <source>
        <dbReference type="EMBL" id="JAS59980.1"/>
    </source>
</evidence>